<keyword evidence="8 14" id="KW-0808">Transferase</keyword>
<dbReference type="EC" id="2.7.1.33" evidence="5 14"/>
<evidence type="ECO:0000256" key="15">
    <source>
        <dbReference type="RuleBase" id="RU003530"/>
    </source>
</evidence>
<comment type="pathway">
    <text evidence="3 14 15">Cofactor biosynthesis; coenzyme A biosynthesis; CoA from (R)-pantothenate: step 1/5.</text>
</comment>
<evidence type="ECO:0000256" key="9">
    <source>
        <dbReference type="ARBA" id="ARBA00022741"/>
    </source>
</evidence>
<reference evidence="17 18" key="1">
    <citation type="journal article" date="2015" name="Genome Announc.">
        <title>Expanding the biotechnology potential of lactobacilli through comparative genomics of 213 strains and associated genera.</title>
        <authorList>
            <person name="Sun Z."/>
            <person name="Harris H.M."/>
            <person name="McCann A."/>
            <person name="Guo C."/>
            <person name="Argimon S."/>
            <person name="Zhang W."/>
            <person name="Yang X."/>
            <person name="Jeffery I.B."/>
            <person name="Cooney J.C."/>
            <person name="Kagawa T.F."/>
            <person name="Liu W."/>
            <person name="Song Y."/>
            <person name="Salvetti E."/>
            <person name="Wrobel A."/>
            <person name="Rasinkangas P."/>
            <person name="Parkhill J."/>
            <person name="Rea M.C."/>
            <person name="O'Sullivan O."/>
            <person name="Ritari J."/>
            <person name="Douillard F.P."/>
            <person name="Paul Ross R."/>
            <person name="Yang R."/>
            <person name="Briner A.E."/>
            <person name="Felis G.E."/>
            <person name="de Vos W.M."/>
            <person name="Barrangou R."/>
            <person name="Klaenhammer T.R."/>
            <person name="Caufield P.W."/>
            <person name="Cui Y."/>
            <person name="Zhang H."/>
            <person name="O'Toole P.W."/>
        </authorList>
    </citation>
    <scope>NUCLEOTIDE SEQUENCE [LARGE SCALE GENOMIC DNA]</scope>
    <source>
        <strain evidence="17 18">DSM 15638</strain>
    </source>
</reference>
<sequence length="306" mass="35498">MDKQMNYYKIPRDEWQDFYKAEQVSLSQQELNQIQSVNDKISVQDVREIYMPLVHLLNMTLAGKQDLQSKKADFLGIKAKKWPFVIGITGSVAVGKSTTARLLQLLLTTLYPTKKVQSITTDGFLFPNKELIRRDILDRKGFPESYDMEKLILFLNDVKSGLKTEAPVYSHDSYDIVPGAVQLIDQPDILIVEGINVLQLPSNQQLYVSDFFDYSIYVDANADLIEKWYLERFGVLLNTSFQKPGNYYYDYAIGNHDEAFKLARNVWKTVNLKNLNTFILPTRNRADLILEKTDEHRINTVYLRKY</sequence>
<dbReference type="GO" id="GO:0004594">
    <property type="term" value="F:pantothenate kinase activity"/>
    <property type="evidence" value="ECO:0007669"/>
    <property type="project" value="UniProtKB-UniRule"/>
</dbReference>
<dbReference type="InterPro" id="IPR004566">
    <property type="entry name" value="PanK"/>
</dbReference>
<name>A0A0R1HPL8_9LACO</name>
<dbReference type="GO" id="GO:0005737">
    <property type="term" value="C:cytoplasm"/>
    <property type="evidence" value="ECO:0007669"/>
    <property type="project" value="UniProtKB-SubCell"/>
</dbReference>
<dbReference type="RefSeq" id="WP_057974311.1">
    <property type="nucleotide sequence ID" value="NZ_AZDI01000006.1"/>
</dbReference>
<evidence type="ECO:0000256" key="10">
    <source>
        <dbReference type="ARBA" id="ARBA00022777"/>
    </source>
</evidence>
<protein>
    <recommendedName>
        <fullName evidence="6 14">Pantothenate kinase</fullName>
        <ecNumber evidence="5 14">2.7.1.33</ecNumber>
    </recommendedName>
    <alternativeName>
        <fullName evidence="13 14">Pantothenic acid kinase</fullName>
    </alternativeName>
</protein>
<dbReference type="Pfam" id="PF00485">
    <property type="entry name" value="PRK"/>
    <property type="match status" value="1"/>
</dbReference>
<keyword evidence="12 14" id="KW-0173">Coenzyme A biosynthesis</keyword>
<dbReference type="InterPro" id="IPR006083">
    <property type="entry name" value="PRK/URK"/>
</dbReference>
<dbReference type="Gene3D" id="3.40.50.300">
    <property type="entry name" value="P-loop containing nucleotide triphosphate hydrolases"/>
    <property type="match status" value="1"/>
</dbReference>
<accession>A0A0R1HPL8</accession>
<evidence type="ECO:0000256" key="1">
    <source>
        <dbReference type="ARBA" id="ARBA00001206"/>
    </source>
</evidence>
<evidence type="ECO:0000259" key="16">
    <source>
        <dbReference type="Pfam" id="PF00485"/>
    </source>
</evidence>
<comment type="catalytic activity">
    <reaction evidence="1 14 15">
        <text>(R)-pantothenate + ATP = (R)-4'-phosphopantothenate + ADP + H(+)</text>
        <dbReference type="Rhea" id="RHEA:16373"/>
        <dbReference type="ChEBI" id="CHEBI:10986"/>
        <dbReference type="ChEBI" id="CHEBI:15378"/>
        <dbReference type="ChEBI" id="CHEBI:29032"/>
        <dbReference type="ChEBI" id="CHEBI:30616"/>
        <dbReference type="ChEBI" id="CHEBI:456216"/>
        <dbReference type="EC" id="2.7.1.33"/>
    </reaction>
</comment>
<dbReference type="PANTHER" id="PTHR10285">
    <property type="entry name" value="URIDINE KINASE"/>
    <property type="match status" value="1"/>
</dbReference>
<dbReference type="NCBIfam" id="TIGR00554">
    <property type="entry name" value="panK_bact"/>
    <property type="match status" value="1"/>
</dbReference>
<dbReference type="SUPFAM" id="SSF52540">
    <property type="entry name" value="P-loop containing nucleoside triphosphate hydrolases"/>
    <property type="match status" value="1"/>
</dbReference>
<dbReference type="EMBL" id="AZDI01000006">
    <property type="protein sequence ID" value="KRK45604.1"/>
    <property type="molecule type" value="Genomic_DNA"/>
</dbReference>
<evidence type="ECO:0000256" key="2">
    <source>
        <dbReference type="ARBA" id="ARBA00004496"/>
    </source>
</evidence>
<dbReference type="InterPro" id="IPR027417">
    <property type="entry name" value="P-loop_NTPase"/>
</dbReference>
<organism evidence="17 18">
    <name type="scientific">Dellaglioa algida DSM 15638</name>
    <dbReference type="NCBI Taxonomy" id="1423719"/>
    <lineage>
        <taxon>Bacteria</taxon>
        <taxon>Bacillati</taxon>
        <taxon>Bacillota</taxon>
        <taxon>Bacilli</taxon>
        <taxon>Lactobacillales</taxon>
        <taxon>Lactobacillaceae</taxon>
        <taxon>Dellaglioa</taxon>
    </lineage>
</organism>
<keyword evidence="18" id="KW-1185">Reference proteome</keyword>
<dbReference type="GO" id="GO:0015937">
    <property type="term" value="P:coenzyme A biosynthetic process"/>
    <property type="evidence" value="ECO:0007669"/>
    <property type="project" value="UniProtKB-UniRule"/>
</dbReference>
<gene>
    <name evidence="14" type="primary">coaA</name>
    <name evidence="17" type="ORF">FC66_GL001253</name>
</gene>
<dbReference type="GO" id="GO:0005524">
    <property type="term" value="F:ATP binding"/>
    <property type="evidence" value="ECO:0007669"/>
    <property type="project" value="UniProtKB-UniRule"/>
</dbReference>
<evidence type="ECO:0000313" key="18">
    <source>
        <dbReference type="Proteomes" id="UP000051450"/>
    </source>
</evidence>
<evidence type="ECO:0000256" key="5">
    <source>
        <dbReference type="ARBA" id="ARBA00012102"/>
    </source>
</evidence>
<dbReference type="GeneID" id="83549271"/>
<feature type="domain" description="Phosphoribulokinase/uridine kinase" evidence="16">
    <location>
        <begin position="85"/>
        <end position="232"/>
    </location>
</feature>
<dbReference type="HAMAP" id="MF_00215">
    <property type="entry name" value="Pantothen_kinase_1"/>
    <property type="match status" value="1"/>
</dbReference>
<evidence type="ECO:0000256" key="4">
    <source>
        <dbReference type="ARBA" id="ARBA00006087"/>
    </source>
</evidence>
<dbReference type="STRING" id="1423719.FC66_GL001253"/>
<evidence type="ECO:0000256" key="12">
    <source>
        <dbReference type="ARBA" id="ARBA00022993"/>
    </source>
</evidence>
<dbReference type="CDD" id="cd02025">
    <property type="entry name" value="PanK"/>
    <property type="match status" value="1"/>
</dbReference>
<proteinExistence type="inferred from homology"/>
<evidence type="ECO:0000256" key="11">
    <source>
        <dbReference type="ARBA" id="ARBA00022840"/>
    </source>
</evidence>
<evidence type="ECO:0000256" key="14">
    <source>
        <dbReference type="HAMAP-Rule" id="MF_00215"/>
    </source>
</evidence>
<keyword evidence="10 14" id="KW-0418">Kinase</keyword>
<evidence type="ECO:0000256" key="6">
    <source>
        <dbReference type="ARBA" id="ARBA00015080"/>
    </source>
</evidence>
<comment type="subcellular location">
    <subcellularLocation>
        <location evidence="2 14 15">Cytoplasm</location>
    </subcellularLocation>
</comment>
<dbReference type="Proteomes" id="UP000051450">
    <property type="component" value="Unassembled WGS sequence"/>
</dbReference>
<evidence type="ECO:0000313" key="17">
    <source>
        <dbReference type="EMBL" id="KRK45604.1"/>
    </source>
</evidence>
<evidence type="ECO:0000256" key="8">
    <source>
        <dbReference type="ARBA" id="ARBA00022679"/>
    </source>
</evidence>
<evidence type="ECO:0000256" key="7">
    <source>
        <dbReference type="ARBA" id="ARBA00022490"/>
    </source>
</evidence>
<evidence type="ECO:0000256" key="3">
    <source>
        <dbReference type="ARBA" id="ARBA00005225"/>
    </source>
</evidence>
<keyword evidence="11 14" id="KW-0067">ATP-binding</keyword>
<dbReference type="PIRSF" id="PIRSF000545">
    <property type="entry name" value="Pantothenate_kin"/>
    <property type="match status" value="1"/>
</dbReference>
<keyword evidence="7 14" id="KW-0963">Cytoplasm</keyword>
<feature type="binding site" evidence="14">
    <location>
        <begin position="90"/>
        <end position="97"/>
    </location>
    <ligand>
        <name>ATP</name>
        <dbReference type="ChEBI" id="CHEBI:30616"/>
    </ligand>
</feature>
<dbReference type="OrthoDB" id="1550976at2"/>
<dbReference type="PATRIC" id="fig|1423719.4.peg.1274"/>
<comment type="caution">
    <text evidence="17">The sequence shown here is derived from an EMBL/GenBank/DDBJ whole genome shotgun (WGS) entry which is preliminary data.</text>
</comment>
<comment type="similarity">
    <text evidence="4 14 15">Belongs to the prokaryotic pantothenate kinase family.</text>
</comment>
<keyword evidence="9 14" id="KW-0547">Nucleotide-binding</keyword>
<dbReference type="UniPathway" id="UPA00241">
    <property type="reaction ID" value="UER00352"/>
</dbReference>
<dbReference type="AlphaFoldDB" id="A0A0R1HPL8"/>
<evidence type="ECO:0000256" key="13">
    <source>
        <dbReference type="ARBA" id="ARBA00032866"/>
    </source>
</evidence>